<sequence length="317" mass="35385">MSSLVNKTIKHQIALRGQFTRIAKQAALHLQTLKVAVKAELDEAMTARNWSAVARLRKTFVTIDKLIADEYELISETLKAELGDLFVYESEFTSKLLGFDFSNDMITEKLVEAIVSNDPFDGKILGEWLDEQKLATQIKIKQTIRLGVLNGLSTSKIVDALYAEPGNPFLGAKRNAEVMVRTASAHVTSQASLKTFERVGFKQYQLSAVLDSRTTPVCRALDGKIYRTSNKGRKVPPFHPGCRTVMIAVSDDEPAFTDGYEDWLNKQSAGEQEAILGPARFRLWKSGQALESFVDLDTHHVIPLGELRSKEVLLNQE</sequence>
<proteinExistence type="predicted"/>
<dbReference type="NCBIfam" id="TIGR01641">
    <property type="entry name" value="phageSPP1_gp7"/>
    <property type="match status" value="1"/>
</dbReference>
<dbReference type="Pfam" id="PF04233">
    <property type="entry name" value="Phage_Mu_F"/>
    <property type="match status" value="1"/>
</dbReference>
<dbReference type="AlphaFoldDB" id="A0A7S9LKE1"/>
<evidence type="ECO:0000259" key="1">
    <source>
        <dbReference type="Pfam" id="PF04233"/>
    </source>
</evidence>
<dbReference type="RefSeq" id="WP_196110578.1">
    <property type="nucleotide sequence ID" value="NZ_CP064943.1"/>
</dbReference>
<feature type="domain" description="Phage head morphogenesis" evidence="1">
    <location>
        <begin position="139"/>
        <end position="247"/>
    </location>
</feature>
<evidence type="ECO:0000313" key="3">
    <source>
        <dbReference type="Proteomes" id="UP000594430"/>
    </source>
</evidence>
<dbReference type="InterPro" id="IPR006528">
    <property type="entry name" value="Phage_head_morphogenesis_dom"/>
</dbReference>
<dbReference type="Proteomes" id="UP000594430">
    <property type="component" value="Chromosome"/>
</dbReference>
<reference evidence="2 3" key="1">
    <citation type="submission" date="2020-11" db="EMBL/GenBank/DDBJ databases">
        <title>Pseudomonas fulva producing VIM-24.</title>
        <authorList>
            <person name="Liu S."/>
        </authorList>
    </citation>
    <scope>NUCLEOTIDE SEQUENCE [LARGE SCALE GENOMIC DNA]</scope>
    <source>
        <strain evidence="2 3">ZDHY414</strain>
    </source>
</reference>
<evidence type="ECO:0000313" key="2">
    <source>
        <dbReference type="EMBL" id="QPH50652.1"/>
    </source>
</evidence>
<gene>
    <name evidence="2" type="ORF">IZU98_08120</name>
</gene>
<organism evidence="2 3">
    <name type="scientific">Pseudomonas fulva</name>
    <dbReference type="NCBI Taxonomy" id="47880"/>
    <lineage>
        <taxon>Bacteria</taxon>
        <taxon>Pseudomonadati</taxon>
        <taxon>Pseudomonadota</taxon>
        <taxon>Gammaproteobacteria</taxon>
        <taxon>Pseudomonadales</taxon>
        <taxon>Pseudomonadaceae</taxon>
        <taxon>Pseudomonas</taxon>
    </lineage>
</organism>
<protein>
    <submittedName>
        <fullName evidence="2">Minor capsid protein</fullName>
    </submittedName>
</protein>
<name>A0A7S9LKE1_9PSED</name>
<accession>A0A7S9LKE1</accession>
<dbReference type="EMBL" id="CP064946">
    <property type="protein sequence ID" value="QPH50652.1"/>
    <property type="molecule type" value="Genomic_DNA"/>
</dbReference>